<evidence type="ECO:0000259" key="1">
    <source>
        <dbReference type="Pfam" id="PF12867"/>
    </source>
</evidence>
<dbReference type="Proteomes" id="UP000462055">
    <property type="component" value="Unassembled WGS sequence"/>
</dbReference>
<dbReference type="Pfam" id="PF12867">
    <property type="entry name" value="DinB_2"/>
    <property type="match status" value="1"/>
</dbReference>
<dbReference type="EMBL" id="WBMS02000002">
    <property type="protein sequence ID" value="MVZ99296.1"/>
    <property type="molecule type" value="Genomic_DNA"/>
</dbReference>
<reference evidence="2" key="1">
    <citation type="submission" date="2019-12" db="EMBL/GenBank/DDBJ databases">
        <title>Actinomadura physcomitrii sp. nov., a novel actinomycete isolated from moss [Physcomitrium sphaericum (Ludw) Fuernr].</title>
        <authorList>
            <person name="Zhuang X."/>
        </authorList>
    </citation>
    <scope>NUCLEOTIDE SEQUENCE [LARGE SCALE GENOMIC DNA]</scope>
    <source>
        <strain evidence="2">LD22</strain>
    </source>
</reference>
<evidence type="ECO:0000313" key="3">
    <source>
        <dbReference type="Proteomes" id="UP000462055"/>
    </source>
</evidence>
<gene>
    <name evidence="2" type="ORF">F8568_002615</name>
</gene>
<name>A0A6I4M571_9ACTN</name>
<keyword evidence="3" id="KW-1185">Reference proteome</keyword>
<protein>
    <submittedName>
        <fullName evidence="2">DinB family protein</fullName>
    </submittedName>
</protein>
<dbReference type="InterPro" id="IPR024775">
    <property type="entry name" value="DinB-like"/>
</dbReference>
<proteinExistence type="predicted"/>
<organism evidence="2 3">
    <name type="scientific">Actinomadura physcomitrii</name>
    <dbReference type="NCBI Taxonomy" id="2650748"/>
    <lineage>
        <taxon>Bacteria</taxon>
        <taxon>Bacillati</taxon>
        <taxon>Actinomycetota</taxon>
        <taxon>Actinomycetes</taxon>
        <taxon>Streptosporangiales</taxon>
        <taxon>Thermomonosporaceae</taxon>
        <taxon>Actinomadura</taxon>
    </lineage>
</organism>
<accession>A0A6I4M571</accession>
<comment type="caution">
    <text evidence="2">The sequence shown here is derived from an EMBL/GenBank/DDBJ whole genome shotgun (WGS) entry which is preliminary data.</text>
</comment>
<evidence type="ECO:0000313" key="2">
    <source>
        <dbReference type="EMBL" id="MVZ99296.1"/>
    </source>
</evidence>
<sequence length="182" mass="20269">MRGHPVNSVRDSIGRAFDEVWRRTGERLGGLTDDEYLWEPAPDGWTLRPDAAGRWLIDGEGGGGPAPDPVPVATLAWRIGHIGLTFTDYGIRLFEGRNITLDDVEFAGTAAGGLRFLETAFRVHWREPFAAMPEERLWEPSGPAFFGYAGYPVIDTALHVLDEFTHHSAELGVLRDLYPHRS</sequence>
<dbReference type="AlphaFoldDB" id="A0A6I4M571"/>
<dbReference type="SUPFAM" id="SSF109854">
    <property type="entry name" value="DinB/YfiT-like putative metalloenzymes"/>
    <property type="match status" value="1"/>
</dbReference>
<dbReference type="InterPro" id="IPR034660">
    <property type="entry name" value="DinB/YfiT-like"/>
</dbReference>
<feature type="domain" description="DinB-like" evidence="1">
    <location>
        <begin position="16"/>
        <end position="169"/>
    </location>
</feature>
<dbReference type="Gene3D" id="1.20.120.450">
    <property type="entry name" value="dinb family like domain"/>
    <property type="match status" value="1"/>
</dbReference>